<protein>
    <submittedName>
        <fullName evidence="8">GtrA family protein</fullName>
    </submittedName>
</protein>
<dbReference type="InterPro" id="IPR007267">
    <property type="entry name" value="GtrA_DPMS_TM"/>
</dbReference>
<evidence type="ECO:0000256" key="1">
    <source>
        <dbReference type="ARBA" id="ARBA00004141"/>
    </source>
</evidence>
<comment type="subcellular location">
    <subcellularLocation>
        <location evidence="1">Membrane</location>
        <topology evidence="1">Multi-pass membrane protein</topology>
    </subcellularLocation>
</comment>
<dbReference type="InterPro" id="IPR051401">
    <property type="entry name" value="GtrA_CellWall_Glycosyl"/>
</dbReference>
<name>A0ABN2HJW9_9MICO</name>
<reference evidence="8 9" key="1">
    <citation type="journal article" date="2019" name="Int. J. Syst. Evol. Microbiol.">
        <title>The Global Catalogue of Microorganisms (GCM) 10K type strain sequencing project: providing services to taxonomists for standard genome sequencing and annotation.</title>
        <authorList>
            <consortium name="The Broad Institute Genomics Platform"/>
            <consortium name="The Broad Institute Genome Sequencing Center for Infectious Disease"/>
            <person name="Wu L."/>
            <person name="Ma J."/>
        </authorList>
    </citation>
    <scope>NUCLEOTIDE SEQUENCE [LARGE SCALE GENOMIC DNA]</scope>
    <source>
        <strain evidence="8 9">JCM 15577</strain>
    </source>
</reference>
<keyword evidence="9" id="KW-1185">Reference proteome</keyword>
<dbReference type="Pfam" id="PF04138">
    <property type="entry name" value="GtrA_DPMS_TM"/>
    <property type="match status" value="1"/>
</dbReference>
<dbReference type="RefSeq" id="WP_344068104.1">
    <property type="nucleotide sequence ID" value="NZ_BAAAPL010000001.1"/>
</dbReference>
<evidence type="ECO:0000313" key="8">
    <source>
        <dbReference type="EMBL" id="GAA1689145.1"/>
    </source>
</evidence>
<evidence type="ECO:0000256" key="2">
    <source>
        <dbReference type="ARBA" id="ARBA00009399"/>
    </source>
</evidence>
<feature type="transmembrane region" description="Helical" evidence="6">
    <location>
        <begin position="113"/>
        <end position="133"/>
    </location>
</feature>
<dbReference type="Proteomes" id="UP001501690">
    <property type="component" value="Unassembled WGS sequence"/>
</dbReference>
<feature type="transmembrane region" description="Helical" evidence="6">
    <location>
        <begin position="82"/>
        <end position="107"/>
    </location>
</feature>
<comment type="similarity">
    <text evidence="2">Belongs to the GtrA family.</text>
</comment>
<sequence length="155" mass="16907">MGIASGLWARAGAFLVVGGVAFVVDALAYNVLVFWVTGHGPMFDQPILAKIIAIVVATFVTYVGNRFWTFGKRTISRKISRYVLFVVLNLIAIGLQLGCLAFSRYVLGLDSVVADNIAGTLIGQALATLFRFFTYDRWVFPDESGHGKEIALEQG</sequence>
<keyword evidence="5 6" id="KW-0472">Membrane</keyword>
<dbReference type="PANTHER" id="PTHR38459">
    <property type="entry name" value="PROPHAGE BACTOPRENOL-LINKED GLUCOSE TRANSLOCASE HOMOLOG"/>
    <property type="match status" value="1"/>
</dbReference>
<proteinExistence type="inferred from homology"/>
<keyword evidence="4 6" id="KW-1133">Transmembrane helix</keyword>
<comment type="caution">
    <text evidence="8">The sequence shown here is derived from an EMBL/GenBank/DDBJ whole genome shotgun (WGS) entry which is preliminary data.</text>
</comment>
<organism evidence="8 9">
    <name type="scientific">Microbacterium sediminicola</name>
    <dbReference type="NCBI Taxonomy" id="415210"/>
    <lineage>
        <taxon>Bacteria</taxon>
        <taxon>Bacillati</taxon>
        <taxon>Actinomycetota</taxon>
        <taxon>Actinomycetes</taxon>
        <taxon>Micrococcales</taxon>
        <taxon>Microbacteriaceae</taxon>
        <taxon>Microbacterium</taxon>
    </lineage>
</organism>
<evidence type="ECO:0000256" key="6">
    <source>
        <dbReference type="SAM" id="Phobius"/>
    </source>
</evidence>
<dbReference type="EMBL" id="BAAAPL010000001">
    <property type="protein sequence ID" value="GAA1689145.1"/>
    <property type="molecule type" value="Genomic_DNA"/>
</dbReference>
<gene>
    <name evidence="8" type="ORF">GCM10009808_02570</name>
</gene>
<dbReference type="PANTHER" id="PTHR38459:SF1">
    <property type="entry name" value="PROPHAGE BACTOPRENOL-LINKED GLUCOSE TRANSLOCASE HOMOLOG"/>
    <property type="match status" value="1"/>
</dbReference>
<feature type="transmembrane region" description="Helical" evidence="6">
    <location>
        <begin position="47"/>
        <end position="70"/>
    </location>
</feature>
<evidence type="ECO:0000256" key="4">
    <source>
        <dbReference type="ARBA" id="ARBA00022989"/>
    </source>
</evidence>
<evidence type="ECO:0000313" key="9">
    <source>
        <dbReference type="Proteomes" id="UP001501690"/>
    </source>
</evidence>
<keyword evidence="3 6" id="KW-0812">Transmembrane</keyword>
<evidence type="ECO:0000256" key="3">
    <source>
        <dbReference type="ARBA" id="ARBA00022692"/>
    </source>
</evidence>
<feature type="domain" description="GtrA/DPMS transmembrane" evidence="7">
    <location>
        <begin position="14"/>
        <end position="140"/>
    </location>
</feature>
<evidence type="ECO:0000259" key="7">
    <source>
        <dbReference type="Pfam" id="PF04138"/>
    </source>
</evidence>
<feature type="transmembrane region" description="Helical" evidence="6">
    <location>
        <begin position="12"/>
        <end position="35"/>
    </location>
</feature>
<accession>A0ABN2HJW9</accession>
<evidence type="ECO:0000256" key="5">
    <source>
        <dbReference type="ARBA" id="ARBA00023136"/>
    </source>
</evidence>